<dbReference type="GO" id="GO:0051920">
    <property type="term" value="F:peroxiredoxin activity"/>
    <property type="evidence" value="ECO:0007669"/>
    <property type="project" value="InterPro"/>
</dbReference>
<dbReference type="InterPro" id="IPR003779">
    <property type="entry name" value="CMD-like"/>
</dbReference>
<dbReference type="STRING" id="1075417.SAMN05421823_10976"/>
<protein>
    <submittedName>
        <fullName evidence="2">Uncharacterized peroxidase-related enzyme</fullName>
    </submittedName>
</protein>
<gene>
    <name evidence="2" type="ORF">SAMN05421823_10976</name>
</gene>
<name>A0A1G9P4X6_9BACT</name>
<keyword evidence="3" id="KW-1185">Reference proteome</keyword>
<dbReference type="Proteomes" id="UP000198510">
    <property type="component" value="Unassembled WGS sequence"/>
</dbReference>
<dbReference type="EMBL" id="FNFO01000009">
    <property type="protein sequence ID" value="SDL93561.1"/>
    <property type="molecule type" value="Genomic_DNA"/>
</dbReference>
<evidence type="ECO:0000259" key="1">
    <source>
        <dbReference type="Pfam" id="PF02627"/>
    </source>
</evidence>
<dbReference type="RefSeq" id="WP_089685552.1">
    <property type="nucleotide sequence ID" value="NZ_FNFO01000009.1"/>
</dbReference>
<dbReference type="Gene3D" id="1.20.1290.10">
    <property type="entry name" value="AhpD-like"/>
    <property type="match status" value="1"/>
</dbReference>
<sequence length="186" mass="20029">MDTQQLAAPFAVPTLQQVSSDAKTLLEQVQKRIGMLPNLYATIGYSAGALKGMLDFENALAHGSHFTAKEREAINLVVSQVNDCAYCLAAHTALAKAKGFTEDETLAIRKAAIADPKLNTIVRLAQSVAANKGKADPQLLDAFEKAGFHEGALMELLGWISLRTFTNYVYANTGIPIDFPEAPALH</sequence>
<dbReference type="Pfam" id="PF02627">
    <property type="entry name" value="CMD"/>
    <property type="match status" value="1"/>
</dbReference>
<evidence type="ECO:0000313" key="3">
    <source>
        <dbReference type="Proteomes" id="UP000198510"/>
    </source>
</evidence>
<accession>A0A1G9P4X6</accession>
<dbReference type="InterPro" id="IPR029032">
    <property type="entry name" value="AhpD-like"/>
</dbReference>
<feature type="domain" description="Carboxymuconolactone decarboxylase-like" evidence="1">
    <location>
        <begin position="49"/>
        <end position="123"/>
    </location>
</feature>
<evidence type="ECO:0000313" key="2">
    <source>
        <dbReference type="EMBL" id="SDL93561.1"/>
    </source>
</evidence>
<dbReference type="SUPFAM" id="SSF69118">
    <property type="entry name" value="AhpD-like"/>
    <property type="match status" value="1"/>
</dbReference>
<keyword evidence="2" id="KW-0560">Oxidoreductase</keyword>
<dbReference type="OrthoDB" id="9808310at2"/>
<dbReference type="PANTHER" id="PTHR35446:SF3">
    <property type="entry name" value="CMD DOMAIN-CONTAINING PROTEIN"/>
    <property type="match status" value="1"/>
</dbReference>
<reference evidence="2 3" key="1">
    <citation type="submission" date="2016-10" db="EMBL/GenBank/DDBJ databases">
        <authorList>
            <person name="de Groot N.N."/>
        </authorList>
    </citation>
    <scope>NUCLEOTIDE SEQUENCE [LARGE SCALE GENOMIC DNA]</scope>
    <source>
        <strain evidence="2 3">DSM 25186</strain>
    </source>
</reference>
<dbReference type="NCBIfam" id="TIGR00778">
    <property type="entry name" value="ahpD_dom"/>
    <property type="match status" value="1"/>
</dbReference>
<organism evidence="2 3">
    <name type="scientific">Catalinimonas alkaloidigena</name>
    <dbReference type="NCBI Taxonomy" id="1075417"/>
    <lineage>
        <taxon>Bacteria</taxon>
        <taxon>Pseudomonadati</taxon>
        <taxon>Bacteroidota</taxon>
        <taxon>Cytophagia</taxon>
        <taxon>Cytophagales</taxon>
        <taxon>Catalimonadaceae</taxon>
        <taxon>Catalinimonas</taxon>
    </lineage>
</organism>
<keyword evidence="2" id="KW-0575">Peroxidase</keyword>
<dbReference type="AlphaFoldDB" id="A0A1G9P4X6"/>
<dbReference type="PANTHER" id="PTHR35446">
    <property type="entry name" value="SI:CH211-175M2.5"/>
    <property type="match status" value="1"/>
</dbReference>
<dbReference type="InterPro" id="IPR004675">
    <property type="entry name" value="AhpD_core"/>
</dbReference>
<proteinExistence type="predicted"/>